<evidence type="ECO:0000313" key="4">
    <source>
        <dbReference type="WBParaSite" id="ECPE_0000800201-mRNA-1"/>
    </source>
</evidence>
<feature type="region of interest" description="Disordered" evidence="1">
    <location>
        <begin position="88"/>
        <end position="110"/>
    </location>
</feature>
<gene>
    <name evidence="2" type="ORF">ECPE_LOCUS7981</name>
</gene>
<sequence>MSDEDADLKDVLVRSLNETGILPRLQAQLRAAVYLALEKHNYSQKIPPANAFLRNICSTEDGNLAVHGYDQTVDESTRKNGYRNAVASDALTDNDSQPSSDRSAAIPFSNLQNKKVHESDFVDPLLQATPNGSGPDHSVLRSNGRESDSSSSTQSAVVPGLRANDLQPTPSSHDPEIRSPSLGNDALEVAESFVYLGRGITTSRGVGEISQRVIKARLAFANPRHLLRRHDIPFTERACVLRSGTHCVDIWLRNLASPSRSRPTTIGLRQPLSAQHHPRMVGASRD</sequence>
<keyword evidence="3" id="KW-1185">Reference proteome</keyword>
<name>A0A183ALZ6_9TREM</name>
<feature type="compositionally biased region" description="Polar residues" evidence="1">
    <location>
        <begin position="91"/>
        <end position="102"/>
    </location>
</feature>
<reference evidence="2 3" key="2">
    <citation type="submission" date="2018-11" db="EMBL/GenBank/DDBJ databases">
        <authorList>
            <consortium name="Pathogen Informatics"/>
        </authorList>
    </citation>
    <scope>NUCLEOTIDE SEQUENCE [LARGE SCALE GENOMIC DNA]</scope>
    <source>
        <strain evidence="2 3">Egypt</strain>
    </source>
</reference>
<reference evidence="4" key="1">
    <citation type="submission" date="2016-06" db="UniProtKB">
        <authorList>
            <consortium name="WormBaseParasite"/>
        </authorList>
    </citation>
    <scope>IDENTIFICATION</scope>
</reference>
<dbReference type="OrthoDB" id="2160638at2759"/>
<evidence type="ECO:0000256" key="1">
    <source>
        <dbReference type="SAM" id="MobiDB-lite"/>
    </source>
</evidence>
<feature type="region of interest" description="Disordered" evidence="1">
    <location>
        <begin position="259"/>
        <end position="286"/>
    </location>
</feature>
<dbReference type="Proteomes" id="UP000272942">
    <property type="component" value="Unassembled WGS sequence"/>
</dbReference>
<feature type="region of interest" description="Disordered" evidence="1">
    <location>
        <begin position="124"/>
        <end position="182"/>
    </location>
</feature>
<evidence type="ECO:0000313" key="2">
    <source>
        <dbReference type="EMBL" id="VDP82490.1"/>
    </source>
</evidence>
<dbReference type="WBParaSite" id="ECPE_0000800201-mRNA-1">
    <property type="protein sequence ID" value="ECPE_0000800201-mRNA-1"/>
    <property type="gene ID" value="ECPE_0000800201"/>
</dbReference>
<accession>A0A183ALZ6</accession>
<protein>
    <submittedName>
        <fullName evidence="4">LisH domain-containing protein</fullName>
    </submittedName>
</protein>
<organism evidence="4">
    <name type="scientific">Echinostoma caproni</name>
    <dbReference type="NCBI Taxonomy" id="27848"/>
    <lineage>
        <taxon>Eukaryota</taxon>
        <taxon>Metazoa</taxon>
        <taxon>Spiralia</taxon>
        <taxon>Lophotrochozoa</taxon>
        <taxon>Platyhelminthes</taxon>
        <taxon>Trematoda</taxon>
        <taxon>Digenea</taxon>
        <taxon>Plagiorchiida</taxon>
        <taxon>Echinostomata</taxon>
        <taxon>Echinostomatoidea</taxon>
        <taxon>Echinostomatidae</taxon>
        <taxon>Echinostoma</taxon>
    </lineage>
</organism>
<dbReference type="AlphaFoldDB" id="A0A183ALZ6"/>
<dbReference type="EMBL" id="UZAN01045342">
    <property type="protein sequence ID" value="VDP82490.1"/>
    <property type="molecule type" value="Genomic_DNA"/>
</dbReference>
<evidence type="ECO:0000313" key="3">
    <source>
        <dbReference type="Proteomes" id="UP000272942"/>
    </source>
</evidence>
<proteinExistence type="predicted"/>